<dbReference type="PRINTS" id="PR00411">
    <property type="entry name" value="PNDRDTASEI"/>
</dbReference>
<comment type="similarity">
    <text evidence="1">Belongs to the 'GDXG' lipolytic enzyme family.</text>
</comment>
<dbReference type="PANTHER" id="PTHR42877:SF4">
    <property type="entry name" value="FAD_NAD(P)-BINDING DOMAIN-CONTAINING PROTEIN-RELATED"/>
    <property type="match status" value="1"/>
</dbReference>
<dbReference type="GO" id="GO:0016787">
    <property type="term" value="F:hydrolase activity"/>
    <property type="evidence" value="ECO:0007669"/>
    <property type="project" value="UniProtKB-KW"/>
</dbReference>
<keyword evidence="2 6" id="KW-0378">Hydrolase</keyword>
<dbReference type="Gene3D" id="3.50.50.60">
    <property type="entry name" value="FAD/NAD(P)-binding domain"/>
    <property type="match status" value="2"/>
</dbReference>
<dbReference type="InterPro" id="IPR036188">
    <property type="entry name" value="FAD/NAD-bd_sf"/>
</dbReference>
<evidence type="ECO:0000313" key="6">
    <source>
        <dbReference type="EMBL" id="MCS0592431.1"/>
    </source>
</evidence>
<dbReference type="EMBL" id="JANUGX010000043">
    <property type="protein sequence ID" value="MCS0592431.1"/>
    <property type="molecule type" value="Genomic_DNA"/>
</dbReference>
<feature type="domain" description="Alpha/beta hydrolase fold-3" evidence="5">
    <location>
        <begin position="586"/>
        <end position="785"/>
    </location>
</feature>
<evidence type="ECO:0000256" key="2">
    <source>
        <dbReference type="ARBA" id="ARBA00022801"/>
    </source>
</evidence>
<feature type="compositionally biased region" description="Basic and acidic residues" evidence="4">
    <location>
        <begin position="812"/>
        <end position="829"/>
    </location>
</feature>
<name>A0ABT2AE07_9BURK</name>
<keyword evidence="7" id="KW-1185">Reference proteome</keyword>
<dbReference type="RefSeq" id="WP_258848200.1">
    <property type="nucleotide sequence ID" value="NZ_JANUGX010000043.1"/>
</dbReference>
<feature type="region of interest" description="Disordered" evidence="4">
    <location>
        <begin position="812"/>
        <end position="835"/>
    </location>
</feature>
<evidence type="ECO:0000259" key="5">
    <source>
        <dbReference type="Pfam" id="PF07859"/>
    </source>
</evidence>
<organism evidence="6 7">
    <name type="scientific">Massilia norwichensis</name>
    <dbReference type="NCBI Taxonomy" id="1442366"/>
    <lineage>
        <taxon>Bacteria</taxon>
        <taxon>Pseudomonadati</taxon>
        <taxon>Pseudomonadota</taxon>
        <taxon>Betaproteobacteria</taxon>
        <taxon>Burkholderiales</taxon>
        <taxon>Oxalobacteraceae</taxon>
        <taxon>Telluria group</taxon>
        <taxon>Massilia</taxon>
    </lineage>
</organism>
<accession>A0ABT2AE07</accession>
<dbReference type="InterPro" id="IPR002168">
    <property type="entry name" value="Lipase_GDXG_HIS_AS"/>
</dbReference>
<dbReference type="SUPFAM" id="SSF51905">
    <property type="entry name" value="FAD/NAD(P)-binding domain"/>
    <property type="match status" value="1"/>
</dbReference>
<evidence type="ECO:0000256" key="4">
    <source>
        <dbReference type="SAM" id="MobiDB-lite"/>
    </source>
</evidence>
<dbReference type="Pfam" id="PF13738">
    <property type="entry name" value="Pyr_redox_3"/>
    <property type="match status" value="1"/>
</dbReference>
<dbReference type="InterPro" id="IPR013094">
    <property type="entry name" value="AB_hydrolase_3"/>
</dbReference>
<dbReference type="Pfam" id="PF07859">
    <property type="entry name" value="Abhydrolase_3"/>
    <property type="match status" value="1"/>
</dbReference>
<gene>
    <name evidence="6" type="ORF">NX782_24930</name>
</gene>
<protein>
    <submittedName>
        <fullName evidence="6">Alpha/beta hydrolase fold domain-containing protein</fullName>
    </submittedName>
</protein>
<feature type="active site" evidence="3">
    <location>
        <position position="660"/>
    </location>
</feature>
<evidence type="ECO:0000313" key="7">
    <source>
        <dbReference type="Proteomes" id="UP001205560"/>
    </source>
</evidence>
<evidence type="ECO:0000256" key="3">
    <source>
        <dbReference type="PROSITE-ProRule" id="PRU10038"/>
    </source>
</evidence>
<dbReference type="InterPro" id="IPR051209">
    <property type="entry name" value="FAD-bind_Monooxygenase_sf"/>
</dbReference>
<sequence>MTAPLAAQYHEVLIVGGGFGGIGMAVMLKRAGIDDFRILERSNEVGGVWRDNTYPGAACDVPSHLYSFSFEPNPDWSRHFASQDEIHAYLRRCAGKHELARYLRCNAEVAEAAYDDAAGLWRVRLCDGAEFASRILITATGQLSNPALPRIEGLDSFRGPAFHSARWDHGVDLAGKRVAVIGTGASAIQFVPTIAAKAGRLSVFQRSPSWIIPRPDKAYPAWRRTLFRTMPWTMRLHRAMIYTQYESRALAFTRLKGLLKIAAGIPFRRMLARQVADPALRAKLTPDYPIGCKRILLSSDYLATFSRPNVELVTEGIARVTPDGIQTTDGRLHEADVIVYGTGFAATRFLAPMRVTGRDGLDLNAAWAAGASSYLGMSVPGFPNFFMLYGPNTNLGHNSIVYMLESQFAHVLRCLRALRRTDAGSNATRIEVQAAPHRAFNAHIQARLAKSAWIGCHSWYLDEQGRNTVNWPGFTLTYRWLAKHASLGAYQFTRPGRAPHETRVPAPPSTLERMLAAQNRLLLRAVFRPLVGPPLSLRAQRRVVDLLGWLMPAARKVRRERRILGGVPAELALPAVTEVATAPAAILYLHGGAFCLGSPWSHRGLTSRLARAAGMPVWTPDYRLVPEHPYPAALDDALACYEALLASGLRADRIVIAGDSAGASLAMALLLRLKAGQRQLSAGAALLSPMADLRLAHPDIETRAAQDPMLRAAWIRQSLAVYACPPDAFEHAPLKADLAGLPPLLIQAGTDEILLTDAEQLAAHAVACGVPCRLEIHEQRWHVFQLQAAQLASARSAIQTVGEFARERIADGGEGDAHVTARHAGREEVPVPAAS</sequence>
<dbReference type="Proteomes" id="UP001205560">
    <property type="component" value="Unassembled WGS sequence"/>
</dbReference>
<dbReference type="SUPFAM" id="SSF53474">
    <property type="entry name" value="alpha/beta-Hydrolases"/>
    <property type="match status" value="1"/>
</dbReference>
<dbReference type="Gene3D" id="3.40.50.1820">
    <property type="entry name" value="alpha/beta hydrolase"/>
    <property type="match status" value="1"/>
</dbReference>
<evidence type="ECO:0000256" key="1">
    <source>
        <dbReference type="ARBA" id="ARBA00010515"/>
    </source>
</evidence>
<dbReference type="PANTHER" id="PTHR42877">
    <property type="entry name" value="L-ORNITHINE N(5)-MONOOXYGENASE-RELATED"/>
    <property type="match status" value="1"/>
</dbReference>
<dbReference type="InterPro" id="IPR029058">
    <property type="entry name" value="AB_hydrolase_fold"/>
</dbReference>
<proteinExistence type="inferred from homology"/>
<dbReference type="PROSITE" id="PS01174">
    <property type="entry name" value="LIPASE_GDXG_SER"/>
    <property type="match status" value="1"/>
</dbReference>
<dbReference type="PROSITE" id="PS01173">
    <property type="entry name" value="LIPASE_GDXG_HIS"/>
    <property type="match status" value="1"/>
</dbReference>
<comment type="caution">
    <text evidence="6">The sequence shown here is derived from an EMBL/GenBank/DDBJ whole genome shotgun (WGS) entry which is preliminary data.</text>
</comment>
<dbReference type="InterPro" id="IPR033140">
    <property type="entry name" value="Lipase_GDXG_put_SER_AS"/>
</dbReference>
<reference evidence="6 7" key="1">
    <citation type="submission" date="2022-08" db="EMBL/GenBank/DDBJ databases">
        <title>Reclassification of Massilia species as members of the genera Telluria, Duganella, Pseudoduganella, Mokoshia gen. nov. and Zemynaea gen. nov. using orthogonal and non-orthogonal genome-based approaches.</title>
        <authorList>
            <person name="Bowman J.P."/>
        </authorList>
    </citation>
    <scope>NUCLEOTIDE SEQUENCE [LARGE SCALE GENOMIC DNA]</scope>
    <source>
        <strain evidence="6 7">LMG 28164</strain>
    </source>
</reference>